<feature type="region of interest" description="Disordered" evidence="1">
    <location>
        <begin position="1"/>
        <end position="40"/>
    </location>
</feature>
<dbReference type="AlphaFoldDB" id="A0AAD7RTG4"/>
<keyword evidence="3" id="KW-1185">Reference proteome</keyword>
<evidence type="ECO:0000313" key="3">
    <source>
        <dbReference type="Proteomes" id="UP001221898"/>
    </source>
</evidence>
<gene>
    <name evidence="2" type="ORF">AAFF_G00131100</name>
</gene>
<proteinExistence type="predicted"/>
<feature type="compositionally biased region" description="Polar residues" evidence="1">
    <location>
        <begin position="19"/>
        <end position="34"/>
    </location>
</feature>
<evidence type="ECO:0000256" key="1">
    <source>
        <dbReference type="SAM" id="MobiDB-lite"/>
    </source>
</evidence>
<evidence type="ECO:0000313" key="2">
    <source>
        <dbReference type="EMBL" id="KAJ8388701.1"/>
    </source>
</evidence>
<dbReference type="EMBL" id="JAINUG010000191">
    <property type="protein sequence ID" value="KAJ8388701.1"/>
    <property type="molecule type" value="Genomic_DNA"/>
</dbReference>
<dbReference type="Proteomes" id="UP001221898">
    <property type="component" value="Unassembled WGS sequence"/>
</dbReference>
<sequence>MLEPEEETDEMDGVEEKLFQTSTYNKDNGPTTKFSNRRLPEMLESDIPEDLNTDDILSILGLESMGNQKAKYFQKQRKAKNTQARYYAPSGRRGKYILSDPSASDYDDTVDEDEVATYLAAKMLAQYPKVINKMDNKRASQPSPKDEQLAFGNFEQAMLNYFDQLAAEKSSPVKRLPESDDNGNSPQLQRLDDETLLKMLEYLSPETGENEQRDPHGKNIGGM</sequence>
<reference evidence="2" key="1">
    <citation type="journal article" date="2023" name="Science">
        <title>Genome structures resolve the early diversification of teleost fishes.</title>
        <authorList>
            <person name="Parey E."/>
            <person name="Louis A."/>
            <person name="Montfort J."/>
            <person name="Bouchez O."/>
            <person name="Roques C."/>
            <person name="Iampietro C."/>
            <person name="Lluch J."/>
            <person name="Castinel A."/>
            <person name="Donnadieu C."/>
            <person name="Desvignes T."/>
            <person name="Floi Bucao C."/>
            <person name="Jouanno E."/>
            <person name="Wen M."/>
            <person name="Mejri S."/>
            <person name="Dirks R."/>
            <person name="Jansen H."/>
            <person name="Henkel C."/>
            <person name="Chen W.J."/>
            <person name="Zahm M."/>
            <person name="Cabau C."/>
            <person name="Klopp C."/>
            <person name="Thompson A.W."/>
            <person name="Robinson-Rechavi M."/>
            <person name="Braasch I."/>
            <person name="Lecointre G."/>
            <person name="Bobe J."/>
            <person name="Postlethwait J.H."/>
            <person name="Berthelot C."/>
            <person name="Roest Crollius H."/>
            <person name="Guiguen Y."/>
        </authorList>
    </citation>
    <scope>NUCLEOTIDE SEQUENCE</scope>
    <source>
        <strain evidence="2">NC1722</strain>
    </source>
</reference>
<name>A0AAD7RTG4_9TELE</name>
<dbReference type="PANTHER" id="PTHR15119">
    <property type="entry name" value="SECRETOGRANIN II"/>
    <property type="match status" value="1"/>
</dbReference>
<dbReference type="InterPro" id="IPR038858">
    <property type="entry name" value="ScgII"/>
</dbReference>
<organism evidence="2 3">
    <name type="scientific">Aldrovandia affinis</name>
    <dbReference type="NCBI Taxonomy" id="143900"/>
    <lineage>
        <taxon>Eukaryota</taxon>
        <taxon>Metazoa</taxon>
        <taxon>Chordata</taxon>
        <taxon>Craniata</taxon>
        <taxon>Vertebrata</taxon>
        <taxon>Euteleostomi</taxon>
        <taxon>Actinopterygii</taxon>
        <taxon>Neopterygii</taxon>
        <taxon>Teleostei</taxon>
        <taxon>Notacanthiformes</taxon>
        <taxon>Halosauridae</taxon>
        <taxon>Aldrovandia</taxon>
    </lineage>
</organism>
<feature type="compositionally biased region" description="Acidic residues" evidence="1">
    <location>
        <begin position="1"/>
        <end position="13"/>
    </location>
</feature>
<dbReference type="PANTHER" id="PTHR15119:SF0">
    <property type="entry name" value="SECRETOGRANIN-2"/>
    <property type="match status" value="1"/>
</dbReference>
<protein>
    <submittedName>
        <fullName evidence="2">Uncharacterized protein</fullName>
    </submittedName>
</protein>
<feature type="region of interest" description="Disordered" evidence="1">
    <location>
        <begin position="170"/>
        <end position="223"/>
    </location>
</feature>
<accession>A0AAD7RTG4</accession>
<comment type="caution">
    <text evidence="2">The sequence shown here is derived from an EMBL/GenBank/DDBJ whole genome shotgun (WGS) entry which is preliminary data.</text>
</comment>